<evidence type="ECO:0000313" key="1">
    <source>
        <dbReference type="EMBL" id="MCQ8772079.1"/>
    </source>
</evidence>
<dbReference type="RefSeq" id="WP_256790927.1">
    <property type="nucleotide sequence ID" value="NZ_JANIID010000018.1"/>
</dbReference>
<comment type="caution">
    <text evidence="1">The sequence shown here is derived from an EMBL/GenBank/DDBJ whole genome shotgun (WGS) entry which is preliminary data.</text>
</comment>
<dbReference type="InterPro" id="IPR026337">
    <property type="entry name" value="AKG_HExxH"/>
</dbReference>
<reference evidence="1" key="1">
    <citation type="submission" date="2022-06" db="EMBL/GenBank/DDBJ databases">
        <title>WGS of actinobacteria.</title>
        <authorList>
            <person name="Thawai C."/>
        </authorList>
    </citation>
    <scope>NUCLEOTIDE SEQUENCE</scope>
    <source>
        <strain evidence="1">AA8</strain>
    </source>
</reference>
<accession>A0A9X2RNJ8</accession>
<sequence>MSSTDFLGGELALAQDNDPVLDAYVAKLRASVPKVIKRLGQLGGEQTETELALWGQRFAALDDSQTHRILSHPFFPYLWRQLMLAAQRKDSDFVRTWSGHFARFVALPYATGPGSNAAGTELVLPEPVTEVRFPGQRHHLIFDTAVDRLVIDERGDGAIRDGSAILPTSYILGNGEPRLGHTLRARRPVIAGTDIEIDNTDPWIARHFASMNSHEPQPGYPRCDLSVRDVSEENIADISRAFALIQDVWPELASEIRAYTRLFVPYASQFHSSFTEAALMGAVFLSEAAQPFDAIHYTAEHLLHENSHLRLMLILELDPLVTAAEGATFNSPVRKDKRPLWGMLMAVHAFARITAFHRRAYTQTGLEIHGELTQTNAGLLKKGLDEIEGEPSAVFTQAGNVLWAQMREETEQVA</sequence>
<evidence type="ECO:0000313" key="2">
    <source>
        <dbReference type="Proteomes" id="UP001142374"/>
    </source>
</evidence>
<dbReference type="Proteomes" id="UP001142374">
    <property type="component" value="Unassembled WGS sequence"/>
</dbReference>
<dbReference type="AlphaFoldDB" id="A0A9X2RNJ8"/>
<keyword evidence="2" id="KW-1185">Reference proteome</keyword>
<dbReference type="EMBL" id="JANIID010000018">
    <property type="protein sequence ID" value="MCQ8772079.1"/>
    <property type="molecule type" value="Genomic_DNA"/>
</dbReference>
<name>A0A9X2RNJ8_9ACTN</name>
<protein>
    <submittedName>
        <fullName evidence="1">HEXXH motif-containing putative peptide modification protein</fullName>
    </submittedName>
</protein>
<gene>
    <name evidence="1" type="ORF">NQU55_20220</name>
</gene>
<dbReference type="NCBIfam" id="TIGR04267">
    <property type="entry name" value="mod_HExxH"/>
    <property type="match status" value="1"/>
</dbReference>
<organism evidence="1 2">
    <name type="scientific">Streptomyces telluris</name>
    <dbReference type="NCBI Taxonomy" id="2720021"/>
    <lineage>
        <taxon>Bacteria</taxon>
        <taxon>Bacillati</taxon>
        <taxon>Actinomycetota</taxon>
        <taxon>Actinomycetes</taxon>
        <taxon>Kitasatosporales</taxon>
        <taxon>Streptomycetaceae</taxon>
        <taxon>Streptomyces</taxon>
    </lineage>
</organism>
<proteinExistence type="predicted"/>